<dbReference type="VEuPathDB" id="FungiDB:MAPG_00950"/>
<evidence type="ECO:0000313" key="4">
    <source>
        <dbReference type="Proteomes" id="UP000011715"/>
    </source>
</evidence>
<dbReference type="AlphaFoldDB" id="A0A0C4DME4"/>
<sequence length="604" mass="65103">MADSGGRWKRWWFKWWVFFCLLIPTALSITLLVASIREWTFSKPASDFIRTNRASVQLAIQVVSALLALVHSLAVCRLLGNGGRLHLASKASFTIGQLRGWATMATPKIDLCVPILYVVLASLVASLSIISSALWVGAMTPVEARAFSNGTIAIPSFANLSLMTEYPSEAKLPEGQRAAPEDFTEYGLFSYKVGIRYISSLIASAASATTIDGSVRKSAKVDNTQFVYVGRSYGTGAAVGIRDKDISEANFPAGRPTTYQYVETSYNISASCIYNASTDFRITVSNPRSLWIYAARGRLPDSTSEEYSSYFGHSPKAIVAMGVAAAPARPRYVGIAAGEFYKQLDAIQCSIDFSPARFNVTVSLTNRTISVSKPAGEAGDGEVIVEDIDPSGLVAKVLIRQFELIANDLTNLYQSVLADALLASAQAWKASQGSTDEAEYTLRGVENSLIAMADDMLALYGAAQLIVGHFEQPMTVSVTLAVLKPGVWQYALAATAVNAAIVIAIVAEVIRTRGWRAMPSFDFTDMGWLLLATFRGGSLSAGSHREVYEELGIIGKGETSSRIVVAHQGDGDVSAAEETRDLVVQLQQNGDHSHNTLLVIEGAR</sequence>
<dbReference type="Proteomes" id="UP000011715">
    <property type="component" value="Unassembled WGS sequence"/>
</dbReference>
<evidence type="ECO:0000313" key="3">
    <source>
        <dbReference type="EnsemblFungi" id="MAPG_00950T0"/>
    </source>
</evidence>
<proteinExistence type="predicted"/>
<evidence type="ECO:0000256" key="1">
    <source>
        <dbReference type="SAM" id="Phobius"/>
    </source>
</evidence>
<dbReference type="EnsemblFungi" id="MAPG_00950T0">
    <property type="protein sequence ID" value="MAPG_00950T0"/>
    <property type="gene ID" value="MAPG_00950"/>
</dbReference>
<dbReference type="EMBL" id="ADBL01000228">
    <property type="status" value="NOT_ANNOTATED_CDS"/>
    <property type="molecule type" value="Genomic_DNA"/>
</dbReference>
<reference evidence="2" key="3">
    <citation type="submission" date="2011-03" db="EMBL/GenBank/DDBJ databases">
        <title>Annotation of Magnaporthe poae ATCC 64411.</title>
        <authorList>
            <person name="Ma L.-J."/>
            <person name="Dead R."/>
            <person name="Young S.K."/>
            <person name="Zeng Q."/>
            <person name="Gargeya S."/>
            <person name="Fitzgerald M."/>
            <person name="Haas B."/>
            <person name="Abouelleil A."/>
            <person name="Alvarado L."/>
            <person name="Arachchi H.M."/>
            <person name="Berlin A."/>
            <person name="Brown A."/>
            <person name="Chapman S.B."/>
            <person name="Chen Z."/>
            <person name="Dunbar C."/>
            <person name="Freedman E."/>
            <person name="Gearin G."/>
            <person name="Gellesch M."/>
            <person name="Goldberg J."/>
            <person name="Griggs A."/>
            <person name="Gujja S."/>
            <person name="Heiman D."/>
            <person name="Howarth C."/>
            <person name="Larson L."/>
            <person name="Lui A."/>
            <person name="MacDonald P.J.P."/>
            <person name="Mehta T."/>
            <person name="Montmayeur A."/>
            <person name="Murphy C."/>
            <person name="Neiman D."/>
            <person name="Pearson M."/>
            <person name="Priest M."/>
            <person name="Roberts A."/>
            <person name="Saif S."/>
            <person name="Shea T."/>
            <person name="Shenoy N."/>
            <person name="Sisk P."/>
            <person name="Stolte C."/>
            <person name="Sykes S."/>
            <person name="Yandava C."/>
            <person name="Wortman J."/>
            <person name="Nusbaum C."/>
            <person name="Birren B."/>
        </authorList>
    </citation>
    <scope>NUCLEOTIDE SEQUENCE</scope>
    <source>
        <strain evidence="2">ATCC 64411</strain>
    </source>
</reference>
<dbReference type="OrthoDB" id="529273at2759"/>
<reference evidence="3" key="5">
    <citation type="submission" date="2015-06" db="UniProtKB">
        <authorList>
            <consortium name="EnsemblFungi"/>
        </authorList>
    </citation>
    <scope>IDENTIFICATION</scope>
    <source>
        <strain evidence="3">ATCC 64411</strain>
    </source>
</reference>
<feature type="transmembrane region" description="Helical" evidence="1">
    <location>
        <begin position="487"/>
        <end position="510"/>
    </location>
</feature>
<dbReference type="eggNOG" id="ENOG502SIHD">
    <property type="taxonomic scope" value="Eukaryota"/>
</dbReference>
<dbReference type="STRING" id="644358.A0A0C4DME4"/>
<keyword evidence="1" id="KW-0812">Transmembrane</keyword>
<feature type="transmembrane region" description="Helical" evidence="1">
    <location>
        <begin position="56"/>
        <end position="80"/>
    </location>
</feature>
<dbReference type="EMBL" id="GL876966">
    <property type="protein sequence ID" value="KLU81869.1"/>
    <property type="molecule type" value="Genomic_DNA"/>
</dbReference>
<gene>
    <name evidence="2" type="ORF">MAPG_00950</name>
</gene>
<protein>
    <submittedName>
        <fullName evidence="2 3">Uncharacterized protein</fullName>
    </submittedName>
</protein>
<keyword evidence="1" id="KW-1133">Transmembrane helix</keyword>
<organism evidence="3 4">
    <name type="scientific">Magnaporthiopsis poae (strain ATCC 64411 / 73-15)</name>
    <name type="common">Kentucky bluegrass fungus</name>
    <name type="synonym">Magnaporthe poae</name>
    <dbReference type="NCBI Taxonomy" id="644358"/>
    <lineage>
        <taxon>Eukaryota</taxon>
        <taxon>Fungi</taxon>
        <taxon>Dikarya</taxon>
        <taxon>Ascomycota</taxon>
        <taxon>Pezizomycotina</taxon>
        <taxon>Sordariomycetes</taxon>
        <taxon>Sordariomycetidae</taxon>
        <taxon>Magnaporthales</taxon>
        <taxon>Magnaporthaceae</taxon>
        <taxon>Magnaporthiopsis</taxon>
    </lineage>
</organism>
<feature type="transmembrane region" description="Helical" evidence="1">
    <location>
        <begin position="115"/>
        <end position="138"/>
    </location>
</feature>
<feature type="transmembrane region" description="Helical" evidence="1">
    <location>
        <begin position="12"/>
        <end position="36"/>
    </location>
</feature>
<dbReference type="OMA" id="EYSAKRY"/>
<name>A0A0C4DME4_MAGP6</name>
<keyword evidence="1" id="KW-0472">Membrane</keyword>
<evidence type="ECO:0000313" key="2">
    <source>
        <dbReference type="EMBL" id="KLU81869.1"/>
    </source>
</evidence>
<keyword evidence="4" id="KW-1185">Reference proteome</keyword>
<reference evidence="3" key="4">
    <citation type="journal article" date="2015" name="G3 (Bethesda)">
        <title>Genome sequences of three phytopathogenic species of the Magnaporthaceae family of fungi.</title>
        <authorList>
            <person name="Okagaki L.H."/>
            <person name="Nunes C.C."/>
            <person name="Sailsbery J."/>
            <person name="Clay B."/>
            <person name="Brown D."/>
            <person name="John T."/>
            <person name="Oh Y."/>
            <person name="Young N."/>
            <person name="Fitzgerald M."/>
            <person name="Haas B.J."/>
            <person name="Zeng Q."/>
            <person name="Young S."/>
            <person name="Adiconis X."/>
            <person name="Fan L."/>
            <person name="Levin J.Z."/>
            <person name="Mitchell T.K."/>
            <person name="Okubara P.A."/>
            <person name="Farman M.L."/>
            <person name="Kohn L.M."/>
            <person name="Birren B."/>
            <person name="Ma L.-J."/>
            <person name="Dean R.A."/>
        </authorList>
    </citation>
    <scope>NUCLEOTIDE SEQUENCE</scope>
    <source>
        <strain evidence="3">ATCC 64411 / 73-15</strain>
    </source>
</reference>
<reference evidence="2" key="2">
    <citation type="submission" date="2010-05" db="EMBL/GenBank/DDBJ databases">
        <title>The Genome Sequence of Magnaporthe poae strain ATCC 64411.</title>
        <authorList>
            <consortium name="The Broad Institute Genome Sequencing Platform"/>
            <consortium name="Broad Institute Genome Sequencing Center for Infectious Disease"/>
            <person name="Ma L.-J."/>
            <person name="Dead R."/>
            <person name="Young S."/>
            <person name="Zeng Q."/>
            <person name="Koehrsen M."/>
            <person name="Alvarado L."/>
            <person name="Berlin A."/>
            <person name="Chapman S.B."/>
            <person name="Chen Z."/>
            <person name="Freedman E."/>
            <person name="Gellesch M."/>
            <person name="Goldberg J."/>
            <person name="Griggs A."/>
            <person name="Gujja S."/>
            <person name="Heilman E.R."/>
            <person name="Heiman D."/>
            <person name="Hepburn T."/>
            <person name="Howarth C."/>
            <person name="Jen D."/>
            <person name="Larson L."/>
            <person name="Mehta T."/>
            <person name="Neiman D."/>
            <person name="Pearson M."/>
            <person name="Roberts A."/>
            <person name="Saif S."/>
            <person name="Shea T."/>
            <person name="Shenoy N."/>
            <person name="Sisk P."/>
            <person name="Stolte C."/>
            <person name="Sykes S."/>
            <person name="Walk T."/>
            <person name="White J."/>
            <person name="Yandava C."/>
            <person name="Haas B."/>
            <person name="Nusbaum C."/>
            <person name="Birren B."/>
        </authorList>
    </citation>
    <scope>NUCLEOTIDE SEQUENCE</scope>
    <source>
        <strain evidence="2">ATCC 64411</strain>
    </source>
</reference>
<accession>A0A0C4DME4</accession>
<reference evidence="4" key="1">
    <citation type="submission" date="2010-05" db="EMBL/GenBank/DDBJ databases">
        <title>The genome sequence of Magnaporthe poae strain ATCC 64411.</title>
        <authorList>
            <person name="Ma L.-J."/>
            <person name="Dead R."/>
            <person name="Young S."/>
            <person name="Zeng Q."/>
            <person name="Koehrsen M."/>
            <person name="Alvarado L."/>
            <person name="Berlin A."/>
            <person name="Chapman S.B."/>
            <person name="Chen Z."/>
            <person name="Freedman E."/>
            <person name="Gellesch M."/>
            <person name="Goldberg J."/>
            <person name="Griggs A."/>
            <person name="Gujja S."/>
            <person name="Heilman E.R."/>
            <person name="Heiman D."/>
            <person name="Hepburn T."/>
            <person name="Howarth C."/>
            <person name="Jen D."/>
            <person name="Larson L."/>
            <person name="Mehta T."/>
            <person name="Neiman D."/>
            <person name="Pearson M."/>
            <person name="Roberts A."/>
            <person name="Saif S."/>
            <person name="Shea T."/>
            <person name="Shenoy N."/>
            <person name="Sisk P."/>
            <person name="Stolte C."/>
            <person name="Sykes S."/>
            <person name="Walk T."/>
            <person name="White J."/>
            <person name="Yandava C."/>
            <person name="Haas B."/>
            <person name="Nusbaum C."/>
            <person name="Birren B."/>
        </authorList>
    </citation>
    <scope>NUCLEOTIDE SEQUENCE [LARGE SCALE GENOMIC DNA]</scope>
    <source>
        <strain evidence="4">ATCC 64411 / 73-15</strain>
    </source>
</reference>